<dbReference type="Pfam" id="PF07690">
    <property type="entry name" value="MFS_1"/>
    <property type="match status" value="1"/>
</dbReference>
<evidence type="ECO:0000313" key="7">
    <source>
        <dbReference type="EMBL" id="KAK4506158.1"/>
    </source>
</evidence>
<protein>
    <recommendedName>
        <fullName evidence="9">Major facilitator superfamily (MFS) profile domain-containing protein</fullName>
    </recommendedName>
</protein>
<keyword evidence="8" id="KW-1185">Reference proteome</keyword>
<dbReference type="SUPFAM" id="SSF103473">
    <property type="entry name" value="MFS general substrate transporter"/>
    <property type="match status" value="1"/>
</dbReference>
<evidence type="ECO:0000256" key="1">
    <source>
        <dbReference type="ARBA" id="ARBA00004141"/>
    </source>
</evidence>
<evidence type="ECO:0000256" key="5">
    <source>
        <dbReference type="ARBA" id="ARBA00023136"/>
    </source>
</evidence>
<name>A0ABR0EYK9_ZASCE</name>
<feature type="transmembrane region" description="Helical" evidence="6">
    <location>
        <begin position="48"/>
        <end position="66"/>
    </location>
</feature>
<feature type="transmembrane region" description="Helical" evidence="6">
    <location>
        <begin position="155"/>
        <end position="177"/>
    </location>
</feature>
<feature type="transmembrane region" description="Helical" evidence="6">
    <location>
        <begin position="86"/>
        <end position="105"/>
    </location>
</feature>
<feature type="transmembrane region" description="Helical" evidence="6">
    <location>
        <begin position="117"/>
        <end position="135"/>
    </location>
</feature>
<evidence type="ECO:0000256" key="6">
    <source>
        <dbReference type="SAM" id="Phobius"/>
    </source>
</evidence>
<proteinExistence type="predicted"/>
<dbReference type="InterPro" id="IPR036259">
    <property type="entry name" value="MFS_trans_sf"/>
</dbReference>
<dbReference type="InterPro" id="IPR011701">
    <property type="entry name" value="MFS"/>
</dbReference>
<feature type="transmembrane region" description="Helical" evidence="6">
    <location>
        <begin position="189"/>
        <end position="210"/>
    </location>
</feature>
<gene>
    <name evidence="7" type="ORF">PRZ48_004123</name>
</gene>
<keyword evidence="3 6" id="KW-0812">Transmembrane</keyword>
<dbReference type="EMBL" id="JAXOVC010000002">
    <property type="protein sequence ID" value="KAK4506158.1"/>
    <property type="molecule type" value="Genomic_DNA"/>
</dbReference>
<dbReference type="Proteomes" id="UP001305779">
    <property type="component" value="Unassembled WGS sequence"/>
</dbReference>
<feature type="transmembrane region" description="Helical" evidence="6">
    <location>
        <begin position="290"/>
        <end position="312"/>
    </location>
</feature>
<evidence type="ECO:0000313" key="8">
    <source>
        <dbReference type="Proteomes" id="UP001305779"/>
    </source>
</evidence>
<organism evidence="7 8">
    <name type="scientific">Zasmidium cellare</name>
    <name type="common">Wine cellar mold</name>
    <name type="synonym">Racodium cellare</name>
    <dbReference type="NCBI Taxonomy" id="395010"/>
    <lineage>
        <taxon>Eukaryota</taxon>
        <taxon>Fungi</taxon>
        <taxon>Dikarya</taxon>
        <taxon>Ascomycota</taxon>
        <taxon>Pezizomycotina</taxon>
        <taxon>Dothideomycetes</taxon>
        <taxon>Dothideomycetidae</taxon>
        <taxon>Mycosphaerellales</taxon>
        <taxon>Mycosphaerellaceae</taxon>
        <taxon>Zasmidium</taxon>
    </lineage>
</organism>
<reference evidence="7 8" key="1">
    <citation type="journal article" date="2023" name="G3 (Bethesda)">
        <title>A chromosome-level genome assembly of Zasmidium syzygii isolated from banana leaves.</title>
        <authorList>
            <person name="van Westerhoven A.C."/>
            <person name="Mehrabi R."/>
            <person name="Talebi R."/>
            <person name="Steentjes M.B.F."/>
            <person name="Corcolon B."/>
            <person name="Chong P.A."/>
            <person name="Kema G.H.J."/>
            <person name="Seidl M.F."/>
        </authorList>
    </citation>
    <scope>NUCLEOTIDE SEQUENCE [LARGE SCALE GENOMIC DNA]</scope>
    <source>
        <strain evidence="7 8">P124</strain>
    </source>
</reference>
<sequence>MNIQVKDTKDIDYVENCADGSELANGDVVNAVDQFGSQTKKDAREVKLIRKLDWIILPCLWVMYFFNFLDRTAITVAKLDQLDKDLGISSVQYNTCISILFVGYILGQLPASITHNFVGLLLTRFFLGICEAPFYPGALYMLSIFYTKKEVATRMSVLFTGSICGVAFAGLIAIGIFEMEGVAGLAGWRWVFILQGIASFGVSVASAFILPDEPTTTWWLSPEERELANDRVARDTVEIRAGTSTWKGLQEACRDYRMWIIVLMQHLHIAASNFKNFFPTIVGTLGFSRNVTLALTCPPYLFAGAVSIAYAWNSGLFYP</sequence>
<dbReference type="PANTHER" id="PTHR43791">
    <property type="entry name" value="PERMEASE-RELATED"/>
    <property type="match status" value="1"/>
</dbReference>
<evidence type="ECO:0000256" key="3">
    <source>
        <dbReference type="ARBA" id="ARBA00022692"/>
    </source>
</evidence>
<dbReference type="Gene3D" id="1.20.1250.20">
    <property type="entry name" value="MFS general substrate transporter like domains"/>
    <property type="match status" value="2"/>
</dbReference>
<evidence type="ECO:0008006" key="9">
    <source>
        <dbReference type="Google" id="ProtNLM"/>
    </source>
</evidence>
<keyword evidence="5 6" id="KW-0472">Membrane</keyword>
<dbReference type="PANTHER" id="PTHR43791:SF12">
    <property type="entry name" value="MAJOR FACILITATOR SUPERFAMILY (MFS) PROFILE DOMAIN-CONTAINING PROTEIN"/>
    <property type="match status" value="1"/>
</dbReference>
<evidence type="ECO:0000256" key="2">
    <source>
        <dbReference type="ARBA" id="ARBA00022448"/>
    </source>
</evidence>
<comment type="caution">
    <text evidence="7">The sequence shown here is derived from an EMBL/GenBank/DDBJ whole genome shotgun (WGS) entry which is preliminary data.</text>
</comment>
<evidence type="ECO:0000256" key="4">
    <source>
        <dbReference type="ARBA" id="ARBA00022989"/>
    </source>
</evidence>
<accession>A0ABR0EYK9</accession>
<keyword evidence="2" id="KW-0813">Transport</keyword>
<keyword evidence="4 6" id="KW-1133">Transmembrane helix</keyword>
<comment type="subcellular location">
    <subcellularLocation>
        <location evidence="1">Membrane</location>
        <topology evidence="1">Multi-pass membrane protein</topology>
    </subcellularLocation>
</comment>